<organism evidence="3 4">
    <name type="scientific">Peribacillus loiseleuriae</name>
    <dbReference type="NCBI Taxonomy" id="1679170"/>
    <lineage>
        <taxon>Bacteria</taxon>
        <taxon>Bacillati</taxon>
        <taxon>Bacillota</taxon>
        <taxon>Bacilli</taxon>
        <taxon>Bacillales</taxon>
        <taxon>Bacillaceae</taxon>
        <taxon>Peribacillus</taxon>
    </lineage>
</organism>
<evidence type="ECO:0000313" key="3">
    <source>
        <dbReference type="EMBL" id="KMY50628.1"/>
    </source>
</evidence>
<gene>
    <name evidence="3" type="ORF">AC625_14850</name>
</gene>
<feature type="transmembrane region" description="Helical" evidence="1">
    <location>
        <begin position="6"/>
        <end position="25"/>
    </location>
</feature>
<keyword evidence="4" id="KW-1185">Reference proteome</keyword>
<accession>A0A0K9GVH4</accession>
<feature type="domain" description="Calcineurin-like phosphoesterase" evidence="2">
    <location>
        <begin position="49"/>
        <end position="203"/>
    </location>
</feature>
<keyword evidence="1" id="KW-0812">Transmembrane</keyword>
<dbReference type="STRING" id="1679170.AC625_14850"/>
<dbReference type="Pfam" id="PF00149">
    <property type="entry name" value="Metallophos"/>
    <property type="match status" value="1"/>
</dbReference>
<name>A0A0K9GVH4_9BACI</name>
<reference evidence="4" key="1">
    <citation type="submission" date="2015-07" db="EMBL/GenBank/DDBJ databases">
        <title>Genome sequencing project for genomic taxonomy and phylogenomics of Bacillus-like bacteria.</title>
        <authorList>
            <person name="Liu B."/>
            <person name="Wang J."/>
            <person name="Zhu Y."/>
            <person name="Liu G."/>
            <person name="Chen Q."/>
            <person name="Chen Z."/>
            <person name="Lan J."/>
            <person name="Che J."/>
            <person name="Ge C."/>
            <person name="Shi H."/>
            <person name="Pan Z."/>
            <person name="Liu X."/>
        </authorList>
    </citation>
    <scope>NUCLEOTIDE SEQUENCE [LARGE SCALE GENOMIC DNA]</scope>
    <source>
        <strain evidence="4">FJAT-27997</strain>
    </source>
</reference>
<dbReference type="InterPro" id="IPR051158">
    <property type="entry name" value="Metallophosphoesterase_sf"/>
</dbReference>
<evidence type="ECO:0000256" key="1">
    <source>
        <dbReference type="SAM" id="Phobius"/>
    </source>
</evidence>
<proteinExistence type="predicted"/>
<protein>
    <recommendedName>
        <fullName evidence="2">Calcineurin-like phosphoesterase domain-containing protein</fullName>
    </recommendedName>
</protein>
<sequence>MILNGIIIGIAIIVFLILYMWRMAFLNRILVQSLNFEDFSESAHPFSLFFISDIHRRKISPKLIDFVRNKADIVIIGGDLREGGVPLKRVTENIEKLKEIGPVYFVWGNNDYEQNEQELWTMLERQNVTILNNKSARLKNSEHLKITLIGIEDIGEKKANYELARKDAAENDFRILISHNPLISNEVKKEHNIHLVLSGHTHGGQIRFFGIGPYKHGGITKTEKSLFLTSNGYGTSSIPLRLGAKPETHLLTLRNGKNTEYNPKVIEL</sequence>
<dbReference type="OrthoDB" id="9780884at2"/>
<dbReference type="Gene3D" id="3.60.21.10">
    <property type="match status" value="1"/>
</dbReference>
<dbReference type="PATRIC" id="fig|1679170.3.peg.3390"/>
<comment type="caution">
    <text evidence="3">The sequence shown here is derived from an EMBL/GenBank/DDBJ whole genome shotgun (WGS) entry which is preliminary data.</text>
</comment>
<dbReference type="SUPFAM" id="SSF56300">
    <property type="entry name" value="Metallo-dependent phosphatases"/>
    <property type="match status" value="1"/>
</dbReference>
<dbReference type="EMBL" id="LFZW01000001">
    <property type="protein sequence ID" value="KMY50628.1"/>
    <property type="molecule type" value="Genomic_DNA"/>
</dbReference>
<dbReference type="GO" id="GO:0008758">
    <property type="term" value="F:UDP-2,3-diacylglucosamine hydrolase activity"/>
    <property type="evidence" value="ECO:0007669"/>
    <property type="project" value="TreeGrafter"/>
</dbReference>
<dbReference type="AlphaFoldDB" id="A0A0K9GVH4"/>
<dbReference type="RefSeq" id="WP_049681980.1">
    <property type="nucleotide sequence ID" value="NZ_LFZW01000001.1"/>
</dbReference>
<dbReference type="GO" id="GO:0016020">
    <property type="term" value="C:membrane"/>
    <property type="evidence" value="ECO:0007669"/>
    <property type="project" value="GOC"/>
</dbReference>
<dbReference type="GO" id="GO:0009245">
    <property type="term" value="P:lipid A biosynthetic process"/>
    <property type="evidence" value="ECO:0007669"/>
    <property type="project" value="TreeGrafter"/>
</dbReference>
<dbReference type="PANTHER" id="PTHR31302">
    <property type="entry name" value="TRANSMEMBRANE PROTEIN WITH METALLOPHOSPHOESTERASE DOMAIN-RELATED"/>
    <property type="match status" value="1"/>
</dbReference>
<dbReference type="PANTHER" id="PTHR31302:SF32">
    <property type="entry name" value="PHOSPHOESTERASE"/>
    <property type="match status" value="1"/>
</dbReference>
<dbReference type="InterPro" id="IPR029052">
    <property type="entry name" value="Metallo-depent_PP-like"/>
</dbReference>
<evidence type="ECO:0000259" key="2">
    <source>
        <dbReference type="Pfam" id="PF00149"/>
    </source>
</evidence>
<dbReference type="InterPro" id="IPR004843">
    <property type="entry name" value="Calcineurin-like_PHP"/>
</dbReference>
<keyword evidence="1" id="KW-1133">Transmembrane helix</keyword>
<keyword evidence="1" id="KW-0472">Membrane</keyword>
<evidence type="ECO:0000313" key="4">
    <source>
        <dbReference type="Proteomes" id="UP000037146"/>
    </source>
</evidence>
<dbReference type="Proteomes" id="UP000037146">
    <property type="component" value="Unassembled WGS sequence"/>
</dbReference>